<gene>
    <name evidence="2" type="ORF">OESDEN_14203</name>
</gene>
<dbReference type="GO" id="GO:0005783">
    <property type="term" value="C:endoplasmic reticulum"/>
    <property type="evidence" value="ECO:0007669"/>
    <property type="project" value="TreeGrafter"/>
</dbReference>
<proteinExistence type="predicted"/>
<dbReference type="SUPFAM" id="SSF52833">
    <property type="entry name" value="Thioredoxin-like"/>
    <property type="match status" value="1"/>
</dbReference>
<reference evidence="2 3" key="1">
    <citation type="submission" date="2014-03" db="EMBL/GenBank/DDBJ databases">
        <title>Draft genome of the hookworm Oesophagostomum dentatum.</title>
        <authorList>
            <person name="Mitreva M."/>
        </authorList>
    </citation>
    <scope>NUCLEOTIDE SEQUENCE [LARGE SCALE GENOMIC DNA]</scope>
    <source>
        <strain evidence="2 3">OD-Hann</strain>
    </source>
</reference>
<evidence type="ECO:0008006" key="4">
    <source>
        <dbReference type="Google" id="ProtNLM"/>
    </source>
</evidence>
<evidence type="ECO:0000313" key="2">
    <source>
        <dbReference type="EMBL" id="KHJ86058.1"/>
    </source>
</evidence>
<evidence type="ECO:0000313" key="3">
    <source>
        <dbReference type="Proteomes" id="UP000053660"/>
    </source>
</evidence>
<organism evidence="2 3">
    <name type="scientific">Oesophagostomum dentatum</name>
    <name type="common">Nodular worm</name>
    <dbReference type="NCBI Taxonomy" id="61180"/>
    <lineage>
        <taxon>Eukaryota</taxon>
        <taxon>Metazoa</taxon>
        <taxon>Ecdysozoa</taxon>
        <taxon>Nematoda</taxon>
        <taxon>Chromadorea</taxon>
        <taxon>Rhabditida</taxon>
        <taxon>Rhabditina</taxon>
        <taxon>Rhabditomorpha</taxon>
        <taxon>Strongyloidea</taxon>
        <taxon>Strongylidae</taxon>
        <taxon>Oesophagostomum</taxon>
    </lineage>
</organism>
<dbReference type="EMBL" id="KN561702">
    <property type="protein sequence ID" value="KHJ86058.1"/>
    <property type="molecule type" value="Genomic_DNA"/>
</dbReference>
<dbReference type="PANTHER" id="PTHR15337:SF11">
    <property type="entry name" value="THIOREDOXIN DOMAIN-CONTAINING PROTEIN"/>
    <property type="match status" value="1"/>
</dbReference>
<keyword evidence="3" id="KW-1185">Reference proteome</keyword>
<evidence type="ECO:0000256" key="1">
    <source>
        <dbReference type="ARBA" id="ARBA00022729"/>
    </source>
</evidence>
<protein>
    <recommendedName>
        <fullName evidence="4">Thioredoxin-like fold domain-containing protein</fullName>
    </recommendedName>
</protein>
<dbReference type="InterPro" id="IPR036249">
    <property type="entry name" value="Thioredoxin-like_sf"/>
</dbReference>
<accession>A0A0B1SL53</accession>
<sequence length="102" mass="11738">MIQDDLCPACIGLKLEFESAPETSEFVRLSKKFVMVKTRSDDEITDQLYFMDGNYTPRIFFLDTNGKLLKVRKHGGPGYLYKKVPDIIAAMKKALGEFRKIR</sequence>
<keyword evidence="1" id="KW-0732">Signal</keyword>
<dbReference type="Gene3D" id="3.40.30.10">
    <property type="entry name" value="Glutaredoxin"/>
    <property type="match status" value="1"/>
</dbReference>
<name>A0A0B1SL53_OESDE</name>
<dbReference type="PANTHER" id="PTHR15337">
    <property type="entry name" value="ANTERIOR GRADIENT PROTEIN-RELATED"/>
    <property type="match status" value="1"/>
</dbReference>
<dbReference type="AlphaFoldDB" id="A0A0B1SL53"/>
<dbReference type="InterPro" id="IPR051099">
    <property type="entry name" value="AGR/TXD"/>
</dbReference>
<dbReference type="OrthoDB" id="262308at2759"/>
<dbReference type="Proteomes" id="UP000053660">
    <property type="component" value="Unassembled WGS sequence"/>
</dbReference>